<feature type="modified residue" description="4-aspartylphosphate" evidence="2">
    <location>
        <position position="57"/>
    </location>
</feature>
<comment type="caution">
    <text evidence="4">The sequence shown here is derived from an EMBL/GenBank/DDBJ whole genome shotgun (WGS) entry which is preliminary data.</text>
</comment>
<evidence type="ECO:0000256" key="1">
    <source>
        <dbReference type="ARBA" id="ARBA00022553"/>
    </source>
</evidence>
<organism evidence="4 5">
    <name type="scientific">Candidatus Jorgensenbacteria bacterium RIFCSPLOWO2_01_FULL_45_25b</name>
    <dbReference type="NCBI Taxonomy" id="1798471"/>
    <lineage>
        <taxon>Bacteria</taxon>
        <taxon>Candidatus Joergenseniibacteriota</taxon>
    </lineage>
</organism>
<gene>
    <name evidence="4" type="ORF">A3A21_03470</name>
</gene>
<evidence type="ECO:0000259" key="3">
    <source>
        <dbReference type="PROSITE" id="PS50110"/>
    </source>
</evidence>
<dbReference type="PANTHER" id="PTHR44591:SF3">
    <property type="entry name" value="RESPONSE REGULATORY DOMAIN-CONTAINING PROTEIN"/>
    <property type="match status" value="1"/>
</dbReference>
<dbReference type="SMART" id="SM00448">
    <property type="entry name" value="REC"/>
    <property type="match status" value="1"/>
</dbReference>
<dbReference type="Proteomes" id="UP000176996">
    <property type="component" value="Unassembled WGS sequence"/>
</dbReference>
<dbReference type="PANTHER" id="PTHR44591">
    <property type="entry name" value="STRESS RESPONSE REGULATOR PROTEIN 1"/>
    <property type="match status" value="1"/>
</dbReference>
<dbReference type="EMBL" id="MFKK01000008">
    <property type="protein sequence ID" value="OGG42060.1"/>
    <property type="molecule type" value="Genomic_DNA"/>
</dbReference>
<dbReference type="Gene3D" id="3.40.50.2300">
    <property type="match status" value="1"/>
</dbReference>
<protein>
    <recommendedName>
        <fullName evidence="3">Response regulatory domain-containing protein</fullName>
    </recommendedName>
</protein>
<evidence type="ECO:0000256" key="2">
    <source>
        <dbReference type="PROSITE-ProRule" id="PRU00169"/>
    </source>
</evidence>
<feature type="domain" description="Response regulatory" evidence="3">
    <location>
        <begin position="8"/>
        <end position="128"/>
    </location>
</feature>
<name>A0A1F6BYS2_9BACT</name>
<dbReference type="SUPFAM" id="SSF52172">
    <property type="entry name" value="CheY-like"/>
    <property type="match status" value="1"/>
</dbReference>
<dbReference type="InterPro" id="IPR011006">
    <property type="entry name" value="CheY-like_superfamily"/>
</dbReference>
<dbReference type="AlphaFoldDB" id="A0A1F6BYS2"/>
<dbReference type="InterPro" id="IPR050595">
    <property type="entry name" value="Bact_response_regulator"/>
</dbReference>
<dbReference type="Pfam" id="PF00072">
    <property type="entry name" value="Response_reg"/>
    <property type="match status" value="1"/>
</dbReference>
<accession>A0A1F6BYS2</accession>
<dbReference type="CDD" id="cd00156">
    <property type="entry name" value="REC"/>
    <property type="match status" value="1"/>
</dbReference>
<sequence length="131" mass="14357">METKTGARVLIVDDDVEFTRILADKLESEGFSALLAHDGNQCILTTEESNPDLILLDLKMPNMDGADTLRELGKKSATKDIPVIILTSYNQDEPVKLDAETARKLGAIGFLEKGADLGEVVRRAREALDML</sequence>
<dbReference type="InterPro" id="IPR001789">
    <property type="entry name" value="Sig_transdc_resp-reg_receiver"/>
</dbReference>
<proteinExistence type="predicted"/>
<dbReference type="PROSITE" id="PS50110">
    <property type="entry name" value="RESPONSE_REGULATORY"/>
    <property type="match status" value="1"/>
</dbReference>
<dbReference type="STRING" id="1798471.A3A21_03470"/>
<dbReference type="GO" id="GO:0000160">
    <property type="term" value="P:phosphorelay signal transduction system"/>
    <property type="evidence" value="ECO:0007669"/>
    <property type="project" value="InterPro"/>
</dbReference>
<evidence type="ECO:0000313" key="4">
    <source>
        <dbReference type="EMBL" id="OGG42060.1"/>
    </source>
</evidence>
<keyword evidence="1 2" id="KW-0597">Phosphoprotein</keyword>
<reference evidence="4 5" key="1">
    <citation type="journal article" date="2016" name="Nat. Commun.">
        <title>Thousands of microbial genomes shed light on interconnected biogeochemical processes in an aquifer system.</title>
        <authorList>
            <person name="Anantharaman K."/>
            <person name="Brown C.T."/>
            <person name="Hug L.A."/>
            <person name="Sharon I."/>
            <person name="Castelle C.J."/>
            <person name="Probst A.J."/>
            <person name="Thomas B.C."/>
            <person name="Singh A."/>
            <person name="Wilkins M.J."/>
            <person name="Karaoz U."/>
            <person name="Brodie E.L."/>
            <person name="Williams K.H."/>
            <person name="Hubbard S.S."/>
            <person name="Banfield J.F."/>
        </authorList>
    </citation>
    <scope>NUCLEOTIDE SEQUENCE [LARGE SCALE GENOMIC DNA]</scope>
</reference>
<evidence type="ECO:0000313" key="5">
    <source>
        <dbReference type="Proteomes" id="UP000176996"/>
    </source>
</evidence>